<evidence type="ECO:0000313" key="9">
    <source>
        <dbReference type="Proteomes" id="UP001251528"/>
    </source>
</evidence>
<dbReference type="GO" id="GO:0016020">
    <property type="term" value="C:membrane"/>
    <property type="evidence" value="ECO:0007669"/>
    <property type="project" value="UniProtKB-SubCell"/>
</dbReference>
<dbReference type="EMBL" id="JASWJB010000044">
    <property type="protein sequence ID" value="KAK2606231.1"/>
    <property type="molecule type" value="Genomic_DNA"/>
</dbReference>
<evidence type="ECO:0000256" key="1">
    <source>
        <dbReference type="ARBA" id="ARBA00004141"/>
    </source>
</evidence>
<dbReference type="InterPro" id="IPR008253">
    <property type="entry name" value="Marvel"/>
</dbReference>
<proteinExistence type="predicted"/>
<comment type="subcellular location">
    <subcellularLocation>
        <location evidence="1">Membrane</location>
        <topology evidence="1">Multi-pass membrane protein</topology>
    </subcellularLocation>
</comment>
<feature type="region of interest" description="Disordered" evidence="5">
    <location>
        <begin position="162"/>
        <end position="193"/>
    </location>
</feature>
<evidence type="ECO:0000256" key="2">
    <source>
        <dbReference type="ARBA" id="ARBA00022692"/>
    </source>
</evidence>
<evidence type="ECO:0000256" key="3">
    <source>
        <dbReference type="ARBA" id="ARBA00022989"/>
    </source>
</evidence>
<sequence>MFKPSLKILAVANHFIVWVSALIVTGIVSWFLKKANSGYDGYYGNRTHIIYQEVIAVITFAAWTLGMFLPLTKKYGGHLLPLNLIFSYLWLTSFIFSTQDWSGGRRTAGGPVYGRCGLKKTVAAFNFFAFFFLMANVIVEAFLYRDLRRDVTHHSTVKGQSNLAATHDGHGTHAVHGTHGTHGTHGAHGAAVV</sequence>
<name>A0AAJ0G2B2_9HYPO</name>
<evidence type="ECO:0000256" key="4">
    <source>
        <dbReference type="ARBA" id="ARBA00023136"/>
    </source>
</evidence>
<evidence type="ECO:0000313" key="8">
    <source>
        <dbReference type="EMBL" id="KAK2606231.1"/>
    </source>
</evidence>
<accession>A0AAJ0G2B2</accession>
<evidence type="ECO:0000256" key="6">
    <source>
        <dbReference type="SAM" id="Phobius"/>
    </source>
</evidence>
<keyword evidence="2 6" id="KW-0812">Transmembrane</keyword>
<keyword evidence="3 6" id="KW-1133">Transmembrane helix</keyword>
<feature type="transmembrane region" description="Helical" evidence="6">
    <location>
        <begin position="12"/>
        <end position="31"/>
    </location>
</feature>
<feature type="domain" description="MARVEL" evidence="7">
    <location>
        <begin position="17"/>
        <end position="138"/>
    </location>
</feature>
<dbReference type="Pfam" id="PF01284">
    <property type="entry name" value="MARVEL"/>
    <property type="match status" value="1"/>
</dbReference>
<feature type="transmembrane region" description="Helical" evidence="6">
    <location>
        <begin position="51"/>
        <end position="72"/>
    </location>
</feature>
<keyword evidence="9" id="KW-1185">Reference proteome</keyword>
<dbReference type="Proteomes" id="UP001251528">
    <property type="component" value="Unassembled WGS sequence"/>
</dbReference>
<gene>
    <name evidence="8" type="ORF">QQS21_003402</name>
</gene>
<reference evidence="8" key="1">
    <citation type="submission" date="2023-06" db="EMBL/GenBank/DDBJ databases">
        <title>Conoideocrella luteorostrata (Hypocreales: Clavicipitaceae), a potential biocontrol fungus for elongate hemlock scale in United States Christmas tree production areas.</title>
        <authorList>
            <person name="Barrett H."/>
            <person name="Lovett B."/>
            <person name="Macias A.M."/>
            <person name="Stajich J.E."/>
            <person name="Kasson M.T."/>
        </authorList>
    </citation>
    <scope>NUCLEOTIDE SEQUENCE</scope>
    <source>
        <strain evidence="8">ARSEF 14590</strain>
    </source>
</reference>
<dbReference type="PANTHER" id="PTHR39608:SF2">
    <property type="entry name" value="MARVEL DOMAIN-CONTAINING PROTEIN"/>
    <property type="match status" value="1"/>
</dbReference>
<evidence type="ECO:0000256" key="5">
    <source>
        <dbReference type="SAM" id="MobiDB-lite"/>
    </source>
</evidence>
<feature type="transmembrane region" description="Helical" evidence="6">
    <location>
        <begin position="79"/>
        <end position="96"/>
    </location>
</feature>
<dbReference type="PANTHER" id="PTHR39608">
    <property type="entry name" value="INTEGRAL MEMBRANE PROTEIN (AFU_ORTHOLOGUE AFUA_5G08640)"/>
    <property type="match status" value="1"/>
</dbReference>
<feature type="transmembrane region" description="Helical" evidence="6">
    <location>
        <begin position="123"/>
        <end position="144"/>
    </location>
</feature>
<protein>
    <recommendedName>
        <fullName evidence="7">MARVEL domain-containing protein</fullName>
    </recommendedName>
</protein>
<dbReference type="AlphaFoldDB" id="A0AAJ0G2B2"/>
<comment type="caution">
    <text evidence="8">The sequence shown here is derived from an EMBL/GenBank/DDBJ whole genome shotgun (WGS) entry which is preliminary data.</text>
</comment>
<keyword evidence="4 6" id="KW-0472">Membrane</keyword>
<organism evidence="8 9">
    <name type="scientific">Conoideocrella luteorostrata</name>
    <dbReference type="NCBI Taxonomy" id="1105319"/>
    <lineage>
        <taxon>Eukaryota</taxon>
        <taxon>Fungi</taxon>
        <taxon>Dikarya</taxon>
        <taxon>Ascomycota</taxon>
        <taxon>Pezizomycotina</taxon>
        <taxon>Sordariomycetes</taxon>
        <taxon>Hypocreomycetidae</taxon>
        <taxon>Hypocreales</taxon>
        <taxon>Clavicipitaceae</taxon>
        <taxon>Conoideocrella</taxon>
    </lineage>
</organism>
<evidence type="ECO:0000259" key="7">
    <source>
        <dbReference type="Pfam" id="PF01284"/>
    </source>
</evidence>